<dbReference type="InterPro" id="IPR058533">
    <property type="entry name" value="Cation_efflux_TM"/>
</dbReference>
<feature type="transmembrane region" description="Helical" evidence="10">
    <location>
        <begin position="29"/>
        <end position="50"/>
    </location>
</feature>
<keyword evidence="8 10" id="KW-0472">Membrane</keyword>
<dbReference type="RefSeq" id="XP_005767159.1">
    <property type="nucleotide sequence ID" value="XM_005767102.1"/>
</dbReference>
<name>A0A0D3ITZ5_EMIH1</name>
<comment type="subcellular location">
    <subcellularLocation>
        <location evidence="1">Membrane</location>
        <topology evidence="1">Multi-pass membrane protein</topology>
    </subcellularLocation>
</comment>
<feature type="domain" description="Cation efflux protein transmembrane" evidence="11">
    <location>
        <begin position="29"/>
        <end position="312"/>
    </location>
</feature>
<dbReference type="PANTHER" id="PTHR11562">
    <property type="entry name" value="CATION EFFLUX PROTEIN/ ZINC TRANSPORTER"/>
    <property type="match status" value="1"/>
</dbReference>
<evidence type="ECO:0000256" key="6">
    <source>
        <dbReference type="ARBA" id="ARBA00022989"/>
    </source>
</evidence>
<keyword evidence="6 10" id="KW-1133">Transmembrane helix</keyword>
<comment type="similarity">
    <text evidence="2">Belongs to the cation diffusion facilitator (CDF) transporter (TC 2.A.4) family. SLC30A subfamily.</text>
</comment>
<dbReference type="InterPro" id="IPR002524">
    <property type="entry name" value="Cation_efflux"/>
</dbReference>
<dbReference type="Pfam" id="PF16916">
    <property type="entry name" value="ZT_dimer"/>
    <property type="match status" value="1"/>
</dbReference>
<keyword evidence="3" id="KW-0813">Transport</keyword>
<feature type="transmembrane region" description="Helical" evidence="10">
    <location>
        <begin position="62"/>
        <end position="79"/>
    </location>
</feature>
<evidence type="ECO:0000256" key="10">
    <source>
        <dbReference type="SAM" id="Phobius"/>
    </source>
</evidence>
<dbReference type="PaxDb" id="2903-EOD14730"/>
<dbReference type="GeneID" id="17260934"/>
<feature type="region of interest" description="Disordered" evidence="9">
    <location>
        <begin position="157"/>
        <end position="226"/>
    </location>
</feature>
<dbReference type="EnsemblProtists" id="EOD14730">
    <property type="protein sequence ID" value="EOD14730"/>
    <property type="gene ID" value="EMIHUDRAFT_414632"/>
</dbReference>
<evidence type="ECO:0000313" key="13">
    <source>
        <dbReference type="EnsemblProtists" id="EOD14730"/>
    </source>
</evidence>
<dbReference type="HOGENOM" id="CLU_013430_0_1_1"/>
<dbReference type="eggNOG" id="KOG1482">
    <property type="taxonomic scope" value="Eukaryota"/>
</dbReference>
<keyword evidence="5" id="KW-0862">Zinc</keyword>
<dbReference type="InterPro" id="IPR050681">
    <property type="entry name" value="CDF/SLC30A"/>
</dbReference>
<dbReference type="KEGG" id="ehx:EMIHUDRAFT_414632"/>
<feature type="transmembrane region" description="Helical" evidence="10">
    <location>
        <begin position="130"/>
        <end position="150"/>
    </location>
</feature>
<reference evidence="13" key="2">
    <citation type="submission" date="2024-10" db="UniProtKB">
        <authorList>
            <consortium name="EnsemblProtists"/>
        </authorList>
    </citation>
    <scope>IDENTIFICATION</scope>
</reference>
<feature type="domain" description="Cation efflux protein cytoplasmic" evidence="12">
    <location>
        <begin position="316"/>
        <end position="374"/>
    </location>
</feature>
<keyword evidence="14" id="KW-1185">Reference proteome</keyword>
<evidence type="ECO:0000256" key="1">
    <source>
        <dbReference type="ARBA" id="ARBA00004141"/>
    </source>
</evidence>
<keyword evidence="4 10" id="KW-0812">Transmembrane</keyword>
<dbReference type="Proteomes" id="UP000013827">
    <property type="component" value="Unassembled WGS sequence"/>
</dbReference>
<dbReference type="InterPro" id="IPR027469">
    <property type="entry name" value="Cation_efflux_TMD_sf"/>
</dbReference>
<dbReference type="AlphaFoldDB" id="A0A0D3ITZ5"/>
<dbReference type="OMA" id="FHLMEQG"/>
<feature type="transmembrane region" description="Helical" evidence="10">
    <location>
        <begin position="248"/>
        <end position="268"/>
    </location>
</feature>
<dbReference type="PANTHER" id="PTHR11562:SF17">
    <property type="entry name" value="RE54080P-RELATED"/>
    <property type="match status" value="1"/>
</dbReference>
<evidence type="ECO:0000256" key="2">
    <source>
        <dbReference type="ARBA" id="ARBA00008873"/>
    </source>
</evidence>
<evidence type="ECO:0000256" key="4">
    <source>
        <dbReference type="ARBA" id="ARBA00022692"/>
    </source>
</evidence>
<organism evidence="13 14">
    <name type="scientific">Emiliania huxleyi (strain CCMP1516)</name>
    <dbReference type="NCBI Taxonomy" id="280463"/>
    <lineage>
        <taxon>Eukaryota</taxon>
        <taxon>Haptista</taxon>
        <taxon>Haptophyta</taxon>
        <taxon>Prymnesiophyceae</taxon>
        <taxon>Isochrysidales</taxon>
        <taxon>Noelaerhabdaceae</taxon>
        <taxon>Emiliania</taxon>
    </lineage>
</organism>
<dbReference type="NCBIfam" id="TIGR01297">
    <property type="entry name" value="CDF"/>
    <property type="match status" value="1"/>
</dbReference>
<dbReference type="STRING" id="2903.R1DJR8"/>
<evidence type="ECO:0000256" key="9">
    <source>
        <dbReference type="SAM" id="MobiDB-lite"/>
    </source>
</evidence>
<proteinExistence type="inferred from homology"/>
<dbReference type="InterPro" id="IPR027470">
    <property type="entry name" value="Cation_efflux_CTD"/>
</dbReference>
<dbReference type="GO" id="GO:0005385">
    <property type="term" value="F:zinc ion transmembrane transporter activity"/>
    <property type="evidence" value="ECO:0007669"/>
    <property type="project" value="TreeGrafter"/>
</dbReference>
<feature type="transmembrane region" description="Helical" evidence="10">
    <location>
        <begin position="91"/>
        <end position="110"/>
    </location>
</feature>
<evidence type="ECO:0000256" key="7">
    <source>
        <dbReference type="ARBA" id="ARBA00023065"/>
    </source>
</evidence>
<keyword evidence="7" id="KW-0406">Ion transport</keyword>
<protein>
    <submittedName>
        <fullName evidence="13">Uncharacterized protein</fullName>
    </submittedName>
</protein>
<feature type="transmembrane region" description="Helical" evidence="10">
    <location>
        <begin position="280"/>
        <end position="301"/>
    </location>
</feature>
<reference evidence="14" key="1">
    <citation type="journal article" date="2013" name="Nature">
        <title>Pan genome of the phytoplankton Emiliania underpins its global distribution.</title>
        <authorList>
            <person name="Read B.A."/>
            <person name="Kegel J."/>
            <person name="Klute M.J."/>
            <person name="Kuo A."/>
            <person name="Lefebvre S.C."/>
            <person name="Maumus F."/>
            <person name="Mayer C."/>
            <person name="Miller J."/>
            <person name="Monier A."/>
            <person name="Salamov A."/>
            <person name="Young J."/>
            <person name="Aguilar M."/>
            <person name="Claverie J.M."/>
            <person name="Frickenhaus S."/>
            <person name="Gonzalez K."/>
            <person name="Herman E.K."/>
            <person name="Lin Y.C."/>
            <person name="Napier J."/>
            <person name="Ogata H."/>
            <person name="Sarno A.F."/>
            <person name="Shmutz J."/>
            <person name="Schroeder D."/>
            <person name="de Vargas C."/>
            <person name="Verret F."/>
            <person name="von Dassow P."/>
            <person name="Valentin K."/>
            <person name="Van de Peer Y."/>
            <person name="Wheeler G."/>
            <person name="Dacks J.B."/>
            <person name="Delwiche C.F."/>
            <person name="Dyhrman S.T."/>
            <person name="Glockner G."/>
            <person name="John U."/>
            <person name="Richards T."/>
            <person name="Worden A.Z."/>
            <person name="Zhang X."/>
            <person name="Grigoriev I.V."/>
            <person name="Allen A.E."/>
            <person name="Bidle K."/>
            <person name="Borodovsky M."/>
            <person name="Bowler C."/>
            <person name="Brownlee C."/>
            <person name="Cock J.M."/>
            <person name="Elias M."/>
            <person name="Gladyshev V.N."/>
            <person name="Groth M."/>
            <person name="Guda C."/>
            <person name="Hadaegh A."/>
            <person name="Iglesias-Rodriguez M.D."/>
            <person name="Jenkins J."/>
            <person name="Jones B.M."/>
            <person name="Lawson T."/>
            <person name="Leese F."/>
            <person name="Lindquist E."/>
            <person name="Lobanov A."/>
            <person name="Lomsadze A."/>
            <person name="Malik S.B."/>
            <person name="Marsh M.E."/>
            <person name="Mackinder L."/>
            <person name="Mock T."/>
            <person name="Mueller-Roeber B."/>
            <person name="Pagarete A."/>
            <person name="Parker M."/>
            <person name="Probert I."/>
            <person name="Quesneville H."/>
            <person name="Raines C."/>
            <person name="Rensing S.A."/>
            <person name="Riano-Pachon D.M."/>
            <person name="Richier S."/>
            <person name="Rokitta S."/>
            <person name="Shiraiwa Y."/>
            <person name="Soanes D.M."/>
            <person name="van der Giezen M."/>
            <person name="Wahlund T.M."/>
            <person name="Williams B."/>
            <person name="Wilson W."/>
            <person name="Wolfe G."/>
            <person name="Wurch L.L."/>
        </authorList>
    </citation>
    <scope>NUCLEOTIDE SEQUENCE</scope>
</reference>
<evidence type="ECO:0000256" key="5">
    <source>
        <dbReference type="ARBA" id="ARBA00022906"/>
    </source>
</evidence>
<evidence type="ECO:0000256" key="3">
    <source>
        <dbReference type="ARBA" id="ARBA00022448"/>
    </source>
</evidence>
<sequence length="411" mass="42282">MLGSDLSERLVIDSDTSAERATAAAKRKLLIGAALCLLFMCAEIVGGYLAHSLAIMTDAAHMLSDVAGFLVGVLSLFLTNRAPTPKYSFGYHIAEVLGAMVSISIVWLMTGVLLYEATNRLFSPEPVDGRTMFVVSLVGVVMNVVLMAVLGHGEGGHGGHGGHGHSHGGGGHGGGGHGGGHGGGLAPVRAVADGHDHSHAPAAGHGHGHGHAEEGEGGEAGHGPCCGEGEGAGGAGSSLALRAAMVHVIGDIVQSVGVCVAAALIWAFSDRWLDASGVSYWYRVDPVCTYLFSLLVLYSSYGTMSEAVHLLMAGVPSDINISEVRSRLKAIPCVVGAHDVHVWALSASKRNMWAHLTVSAGADSASVLHAAQRAAADFGCDHTCFQLESEGHICHALHCGPPDVAHDHSHA</sequence>
<accession>A0A0D3ITZ5</accession>
<evidence type="ECO:0000259" key="11">
    <source>
        <dbReference type="Pfam" id="PF01545"/>
    </source>
</evidence>
<dbReference type="Gene3D" id="1.20.1510.10">
    <property type="entry name" value="Cation efflux protein transmembrane domain"/>
    <property type="match status" value="1"/>
</dbReference>
<evidence type="ECO:0000256" key="8">
    <source>
        <dbReference type="ARBA" id="ARBA00023136"/>
    </source>
</evidence>
<dbReference type="Pfam" id="PF01545">
    <property type="entry name" value="Cation_efflux"/>
    <property type="match status" value="1"/>
</dbReference>
<dbReference type="SUPFAM" id="SSF161111">
    <property type="entry name" value="Cation efflux protein transmembrane domain-like"/>
    <property type="match status" value="1"/>
</dbReference>
<evidence type="ECO:0000259" key="12">
    <source>
        <dbReference type="Pfam" id="PF16916"/>
    </source>
</evidence>
<keyword evidence="5" id="KW-0864">Zinc transport</keyword>
<feature type="compositionally biased region" description="Gly residues" evidence="9">
    <location>
        <begin position="167"/>
        <end position="185"/>
    </location>
</feature>
<evidence type="ECO:0000313" key="14">
    <source>
        <dbReference type="Proteomes" id="UP000013827"/>
    </source>
</evidence>
<dbReference type="GO" id="GO:0005886">
    <property type="term" value="C:plasma membrane"/>
    <property type="evidence" value="ECO:0007669"/>
    <property type="project" value="TreeGrafter"/>
</dbReference>